<protein>
    <submittedName>
        <fullName evidence="1">Uncharacterized protein</fullName>
    </submittedName>
</protein>
<sequence>MCRRRRTAADTNSEKHTSSCKHLDNAAPGDNENITSRFLFNNSESITASSSFFNNESITACFFNDSIILINAQANNFVGNSTDVSATGMTVEKCVQLAQKQGMRYAGVEFASECFIGNTLHSTTKASDGDCNSVCAGAKTELCGGGNRVQVYEDTTWSDPTLDQLTAVLVQYNTTLFQLTTLTNQYQQVMQQWADQEKNGGAKKKRWWQVKRSLTITQLQEQVSSIESQYPNLQAVLEQAAQNGGVLYVRAESRDVVRPNQANPFVDPPTLAQAQQSFDIPLSHINDVRSSIDSDLASINSAISAHSTTPLINAAESVQVAESAASVIGTVTGSISVIALVFLHLHPTGNPNDGGHGTGTPPTTVGPTATSSTTTSSSTPTATDYLVVAADGVSVAAFDAYSAQFDPRNPIINNVFAIARVASLNDTGAKEIANSPLVGSVTFNDLQDSTGEAGAVSRKRQDTGSSLDTEIANVTLSGYSSLERRVGPAVPQPTALNLIAEPGNVAIRGRKGSPFLAHLRMLSQTWFDNILGDYNGQDYVYENNAGKGAYIYVVDNGVDYTHPEIAKISKEPQIIVNGYKPPADHGTKVASVALGKNVGVASSATLISVAFDPYKEDEIIDAFYATYKDITSKNRQGNAIVVMSFNGKAQNELGQNRLGQNYWWAKSIRKFIDEGIVPVCSAGNNGIEDIALLSNTVPGAYSFYFSDFMAVGAVDSTGKKTAFSPKCNAADSTSTCLPVYAMGQGVGVALLGGQVGFDSGTSFSAPAVAGLAAYLMKHPNPAISNYVNNGPLGQLSQRLLSVMNDWAWSRNSANGKDFPNTIWNGCVLNYCNMQNSVPRAATRSTEEGTQKVSARQDGAQFPDPSDTTMSVPPATCPTKAA</sequence>
<evidence type="ECO:0000313" key="2">
    <source>
        <dbReference type="Proteomes" id="UP001143910"/>
    </source>
</evidence>
<organism evidence="1 2">
    <name type="scientific">Zarea fungicola</name>
    <dbReference type="NCBI Taxonomy" id="93591"/>
    <lineage>
        <taxon>Eukaryota</taxon>
        <taxon>Fungi</taxon>
        <taxon>Dikarya</taxon>
        <taxon>Ascomycota</taxon>
        <taxon>Pezizomycotina</taxon>
        <taxon>Sordariomycetes</taxon>
        <taxon>Hypocreomycetidae</taxon>
        <taxon>Hypocreales</taxon>
        <taxon>Cordycipitaceae</taxon>
        <taxon>Zarea</taxon>
    </lineage>
</organism>
<keyword evidence="2" id="KW-1185">Reference proteome</keyword>
<evidence type="ECO:0000313" key="1">
    <source>
        <dbReference type="EMBL" id="KAJ2973982.1"/>
    </source>
</evidence>
<comment type="caution">
    <text evidence="1">The sequence shown here is derived from an EMBL/GenBank/DDBJ whole genome shotgun (WGS) entry which is preliminary data.</text>
</comment>
<reference evidence="1" key="1">
    <citation type="submission" date="2022-08" db="EMBL/GenBank/DDBJ databases">
        <title>Genome Sequence of Lecanicillium fungicola.</title>
        <authorList>
            <person name="Buettner E."/>
        </authorList>
    </citation>
    <scope>NUCLEOTIDE SEQUENCE</scope>
    <source>
        <strain evidence="1">Babe33</strain>
    </source>
</reference>
<accession>A0ACC1N505</accession>
<dbReference type="EMBL" id="JANJQO010000890">
    <property type="protein sequence ID" value="KAJ2973982.1"/>
    <property type="molecule type" value="Genomic_DNA"/>
</dbReference>
<gene>
    <name evidence="1" type="ORF">NQ176_g6293</name>
</gene>
<dbReference type="Proteomes" id="UP001143910">
    <property type="component" value="Unassembled WGS sequence"/>
</dbReference>
<name>A0ACC1N505_9HYPO</name>
<proteinExistence type="predicted"/>